<sequence>MTKDKEVVARGESSRCNPWRGCWSVERVRARSHPFTENGIQHLHLLLNRADGSLESSQDVTTMFWISPSLR</sequence>
<dbReference type="AlphaFoldDB" id="A0AAN8MC37"/>
<gene>
    <name evidence="1" type="ORF">J4Q44_G00024940</name>
</gene>
<name>A0AAN8MC37_9TELE</name>
<keyword evidence="2" id="KW-1185">Reference proteome</keyword>
<accession>A0AAN8MC37</accession>
<dbReference type="Proteomes" id="UP001356427">
    <property type="component" value="Unassembled WGS sequence"/>
</dbReference>
<organism evidence="1 2">
    <name type="scientific">Coregonus suidteri</name>
    <dbReference type="NCBI Taxonomy" id="861788"/>
    <lineage>
        <taxon>Eukaryota</taxon>
        <taxon>Metazoa</taxon>
        <taxon>Chordata</taxon>
        <taxon>Craniata</taxon>
        <taxon>Vertebrata</taxon>
        <taxon>Euteleostomi</taxon>
        <taxon>Actinopterygii</taxon>
        <taxon>Neopterygii</taxon>
        <taxon>Teleostei</taxon>
        <taxon>Protacanthopterygii</taxon>
        <taxon>Salmoniformes</taxon>
        <taxon>Salmonidae</taxon>
        <taxon>Coregoninae</taxon>
        <taxon>Coregonus</taxon>
    </lineage>
</organism>
<reference evidence="1 2" key="1">
    <citation type="submission" date="2021-04" db="EMBL/GenBank/DDBJ databases">
        <authorList>
            <person name="De Guttry C."/>
            <person name="Zahm M."/>
            <person name="Klopp C."/>
            <person name="Cabau C."/>
            <person name="Louis A."/>
            <person name="Berthelot C."/>
            <person name="Parey E."/>
            <person name="Roest Crollius H."/>
            <person name="Montfort J."/>
            <person name="Robinson-Rechavi M."/>
            <person name="Bucao C."/>
            <person name="Bouchez O."/>
            <person name="Gislard M."/>
            <person name="Lluch J."/>
            <person name="Milhes M."/>
            <person name="Lampietro C."/>
            <person name="Lopez Roques C."/>
            <person name="Donnadieu C."/>
            <person name="Braasch I."/>
            <person name="Desvignes T."/>
            <person name="Postlethwait J."/>
            <person name="Bobe J."/>
            <person name="Wedekind C."/>
            <person name="Guiguen Y."/>
        </authorList>
    </citation>
    <scope>NUCLEOTIDE SEQUENCE [LARGE SCALE GENOMIC DNA]</scope>
    <source>
        <strain evidence="1">Cs_M1</strain>
        <tissue evidence="1">Blood</tissue>
    </source>
</reference>
<evidence type="ECO:0000313" key="1">
    <source>
        <dbReference type="EMBL" id="KAK6326849.1"/>
    </source>
</evidence>
<evidence type="ECO:0000313" key="2">
    <source>
        <dbReference type="Proteomes" id="UP001356427"/>
    </source>
</evidence>
<dbReference type="EMBL" id="JAGTTL010000002">
    <property type="protein sequence ID" value="KAK6326849.1"/>
    <property type="molecule type" value="Genomic_DNA"/>
</dbReference>
<comment type="caution">
    <text evidence="1">The sequence shown here is derived from an EMBL/GenBank/DDBJ whole genome shotgun (WGS) entry which is preliminary data.</text>
</comment>
<proteinExistence type="predicted"/>
<protein>
    <submittedName>
        <fullName evidence="1">Uncharacterized protein</fullName>
    </submittedName>
</protein>